<feature type="transmembrane region" description="Helical" evidence="2">
    <location>
        <begin position="102"/>
        <end position="121"/>
    </location>
</feature>
<evidence type="ECO:0000313" key="4">
    <source>
        <dbReference type="EMBL" id="CEO98876.1"/>
    </source>
</evidence>
<evidence type="ECO:0000256" key="1">
    <source>
        <dbReference type="SAM" id="MobiDB-lite"/>
    </source>
</evidence>
<dbReference type="GO" id="GO:0009190">
    <property type="term" value="P:cyclic nucleotide biosynthetic process"/>
    <property type="evidence" value="ECO:0007669"/>
    <property type="project" value="InterPro"/>
</dbReference>
<keyword evidence="2" id="KW-0812">Transmembrane</keyword>
<proteinExistence type="predicted"/>
<reference evidence="5 7" key="2">
    <citation type="submission" date="2018-03" db="EMBL/GenBank/DDBJ databases">
        <authorList>
            <person name="Fogelqvist J."/>
        </authorList>
    </citation>
    <scope>NUCLEOTIDE SEQUENCE [LARGE SCALE GENOMIC DNA]</scope>
</reference>
<dbReference type="SUPFAM" id="SSF55073">
    <property type="entry name" value="Nucleotide cyclase"/>
    <property type="match status" value="1"/>
</dbReference>
<feature type="transmembrane region" description="Helical" evidence="2">
    <location>
        <begin position="306"/>
        <end position="325"/>
    </location>
</feature>
<keyword evidence="5" id="KW-0496">Mitochondrion</keyword>
<evidence type="ECO:0000313" key="6">
    <source>
        <dbReference type="Proteomes" id="UP000039324"/>
    </source>
</evidence>
<feature type="compositionally biased region" description="Acidic residues" evidence="1">
    <location>
        <begin position="792"/>
        <end position="813"/>
    </location>
</feature>
<feature type="transmembrane region" description="Helical" evidence="2">
    <location>
        <begin position="127"/>
        <end position="151"/>
    </location>
</feature>
<sequence length="920" mass="100370">MEGSGGGGGDLLPMPNKLGELTVRSLSRRSIHQRPASKKNFNVADHATLTMVPSTPQMKHDITVIEEENPRAKKHVQLPGWPQSAPKIDRPPSTMQVALRQFADRPGFVILMTIVTLFSLFGDDARIAWAPTSADTTFGILSTVATCLFLFEFVVQCVTMPRVYILSFEFFLDLLSTIAMATDIPGVWNNLAPGATVSLSSLTVARAGRAAKIGTRAARIGRMFRIVRLGRFGKVVKRIVTGREGDSDVAADSNTTADKKETEGGPLAVAGTTTTASPDPVSSTQSSLEQGSIVGRKLADLTTRRVVVVVLLILFVVPMLIDTPVDETVLVALERIESASGDAKSALIRSLLTSPYANLLYVRVDDTVLLDLPSDGFRTVEMETISTSRSVAVSDIKAKTVTTAEYSCALTAFTVLILGVGALLFSRDALVLAIEPVERMVTFVRKLASDPLGVINVDNSSDDDGSKPRQLETDLLENTLIKLGSLLQIGFGSAGANIIAKNFAGNQNALNPMLPGCRVNALFAFCDIRRFTDTTECLQENVMVFVNEIANVVHGCCHRLGGAANKNIGDAFLIVWKLDDDVESIARPQTVGAFQHHHIADQAVIAFVHCIVELLTSPQLQSWRVNTRITDRMPNYNVNLGVGIHWGWAIEGAIGSELKIDASYLSPHVDMSQVLEELTKVYGVPLIFSGEVYDTLSGPMQQLSRCLDVVQLRSGSNPMRVYTFDIGKEALEIQKSAPAMPLLSLNRGSIMLTESRRKRESVILVPPRRDSGLPHQTPLPTVRGSTVLSVLAEDDGDDDDDNDDDDDGSTEEEVSTHEIGSARPSFIPQPNCEPNYVKMDFATQVKPYRVGVDPQWIDMFNRSVKLYVDGKWEGARDGLSICQSMVTNDAPTRVLLDFMQTFSYQPPPDWAGFRRLGDIH</sequence>
<dbReference type="Gene3D" id="1.10.287.70">
    <property type="match status" value="1"/>
</dbReference>
<dbReference type="SUPFAM" id="SSF81324">
    <property type="entry name" value="Voltage-gated potassium channels"/>
    <property type="match status" value="1"/>
</dbReference>
<dbReference type="STRING" id="37360.A0A0G4IUU9"/>
<protein>
    <recommendedName>
        <fullName evidence="3">Guanylate cyclase domain-containing protein</fullName>
    </recommendedName>
</protein>
<name>A0A0G4IUU9_PLABS</name>
<evidence type="ECO:0000256" key="2">
    <source>
        <dbReference type="SAM" id="Phobius"/>
    </source>
</evidence>
<evidence type="ECO:0000313" key="7">
    <source>
        <dbReference type="Proteomes" id="UP000290189"/>
    </source>
</evidence>
<evidence type="ECO:0000313" key="5">
    <source>
        <dbReference type="EMBL" id="SPQ92946.1"/>
    </source>
</evidence>
<dbReference type="AlphaFoldDB" id="A0A0G4IUU9"/>
<dbReference type="Gene3D" id="3.30.70.1230">
    <property type="entry name" value="Nucleotide cyclase"/>
    <property type="match status" value="1"/>
</dbReference>
<feature type="compositionally biased region" description="Polar residues" evidence="1">
    <location>
        <begin position="271"/>
        <end position="288"/>
    </location>
</feature>
<dbReference type="GO" id="GO:0035556">
    <property type="term" value="P:intracellular signal transduction"/>
    <property type="evidence" value="ECO:0007669"/>
    <property type="project" value="InterPro"/>
</dbReference>
<dbReference type="PANTHER" id="PTHR43336">
    <property type="entry name" value="OXYGEN SENSOR HISTIDINE KINASE RESPONSE REGULATOR DEVS/DOSS"/>
    <property type="match status" value="1"/>
</dbReference>
<gene>
    <name evidence="4" type="ORF">PBRA_006990</name>
    <name evidence="5" type="ORF">PLBR_LOCUS161</name>
</gene>
<dbReference type="Pfam" id="PF00211">
    <property type="entry name" value="Guanylate_cyc"/>
    <property type="match status" value="1"/>
</dbReference>
<accession>A0A0G4IUU9</accession>
<geneLocation type="mitochondrion" evidence="5"/>
<dbReference type="CDD" id="cd07302">
    <property type="entry name" value="CHD"/>
    <property type="match status" value="1"/>
</dbReference>
<keyword evidence="2" id="KW-1133">Transmembrane helix</keyword>
<dbReference type="InterPro" id="IPR001054">
    <property type="entry name" value="A/G_cyclase"/>
</dbReference>
<dbReference type="Proteomes" id="UP000290189">
    <property type="component" value="Unassembled WGS sequence"/>
</dbReference>
<keyword evidence="6" id="KW-1185">Reference proteome</keyword>
<dbReference type="Proteomes" id="UP000039324">
    <property type="component" value="Unassembled WGS sequence"/>
</dbReference>
<evidence type="ECO:0000259" key="3">
    <source>
        <dbReference type="Pfam" id="PF00211"/>
    </source>
</evidence>
<feature type="domain" description="Guanylate cyclase" evidence="3">
    <location>
        <begin position="524"/>
        <end position="723"/>
    </location>
</feature>
<reference evidence="4 6" key="1">
    <citation type="submission" date="2015-02" db="EMBL/GenBank/DDBJ databases">
        <authorList>
            <person name="Chooi Y.-H."/>
        </authorList>
    </citation>
    <scope>NUCLEOTIDE SEQUENCE [LARGE SCALE GENOMIC DNA]</scope>
    <source>
        <strain evidence="4">E3</strain>
    </source>
</reference>
<feature type="region of interest" description="Disordered" evidence="1">
    <location>
        <begin position="246"/>
        <end position="288"/>
    </location>
</feature>
<dbReference type="InterPro" id="IPR029787">
    <property type="entry name" value="Nucleotide_cyclase"/>
</dbReference>
<dbReference type="EMBL" id="CDSF01000088">
    <property type="protein sequence ID" value="CEO98876.1"/>
    <property type="molecule type" value="Genomic_DNA"/>
</dbReference>
<dbReference type="OrthoDB" id="60033at2759"/>
<keyword evidence="2" id="KW-0472">Membrane</keyword>
<feature type="region of interest" description="Disordered" evidence="1">
    <location>
        <begin position="792"/>
        <end position="829"/>
    </location>
</feature>
<organism evidence="4 6">
    <name type="scientific">Plasmodiophora brassicae</name>
    <name type="common">Clubroot disease agent</name>
    <dbReference type="NCBI Taxonomy" id="37360"/>
    <lineage>
        <taxon>Eukaryota</taxon>
        <taxon>Sar</taxon>
        <taxon>Rhizaria</taxon>
        <taxon>Endomyxa</taxon>
        <taxon>Phytomyxea</taxon>
        <taxon>Plasmodiophorida</taxon>
        <taxon>Plasmodiophoridae</taxon>
        <taxon>Plasmodiophora</taxon>
    </lineage>
</organism>
<dbReference type="PANTHER" id="PTHR43336:SF3">
    <property type="entry name" value="GUANYLATE CYCLASE DOMAIN-CONTAINING PROTEIN"/>
    <property type="match status" value="1"/>
</dbReference>
<dbReference type="OMA" id="DEWNYNT"/>
<dbReference type="EMBL" id="OVEO01000001">
    <property type="protein sequence ID" value="SPQ92946.1"/>
    <property type="molecule type" value="Genomic_DNA"/>
</dbReference>